<dbReference type="AlphaFoldDB" id="A0A069AW31"/>
<dbReference type="EMBL" id="LK933189">
    <property type="protein sequence ID" value="CDT48689.1"/>
    <property type="molecule type" value="Genomic_DNA"/>
</dbReference>
<name>A0A069AW31_CLODI</name>
<proteinExistence type="predicted"/>
<protein>
    <submittedName>
        <fullName evidence="1">Uncharacterized protein</fullName>
    </submittedName>
</protein>
<organism evidence="1">
    <name type="scientific">Clostridioides difficile</name>
    <name type="common">Peptoclostridium difficile</name>
    <dbReference type="NCBI Taxonomy" id="1496"/>
    <lineage>
        <taxon>Bacteria</taxon>
        <taxon>Bacillati</taxon>
        <taxon>Bacillota</taxon>
        <taxon>Clostridia</taxon>
        <taxon>Peptostreptococcales</taxon>
        <taxon>Peptostreptococcaceae</taxon>
        <taxon>Clostridioides</taxon>
    </lineage>
</organism>
<gene>
    <name evidence="1" type="ORF">BN1095_5050002</name>
</gene>
<sequence length="47" mass="5338">MEAEQTFLTGNPADRIGIDHMPFDALYCHFAPYPDSQSSILFLHLLN</sequence>
<reference evidence="1" key="1">
    <citation type="submission" date="2014-07" db="EMBL/GenBank/DDBJ databases">
        <authorList>
            <person name="Monot Marc"/>
        </authorList>
    </citation>
    <scope>NUCLEOTIDE SEQUENCE</scope>
    <source>
        <strain evidence="1">7032989</strain>
    </source>
</reference>
<evidence type="ECO:0000313" key="1">
    <source>
        <dbReference type="EMBL" id="CDT48689.1"/>
    </source>
</evidence>
<accession>A0A069AW31</accession>